<evidence type="ECO:0000313" key="4">
    <source>
        <dbReference type="Proteomes" id="UP000185657"/>
    </source>
</evidence>
<reference evidence="3 4" key="1">
    <citation type="submission" date="2016-02" db="EMBL/GenBank/DDBJ databases">
        <title>Draft genome sequence of Hydrogenophaga sp. LPB0072.</title>
        <authorList>
            <person name="Shin S.-K."/>
            <person name="Yi H."/>
        </authorList>
    </citation>
    <scope>NUCLEOTIDE SEQUENCE [LARGE SCALE GENOMIC DNA]</scope>
    <source>
        <strain evidence="3 4">LPB0072</strain>
    </source>
</reference>
<dbReference type="Proteomes" id="UP000185657">
    <property type="component" value="Unassembled WGS sequence"/>
</dbReference>
<dbReference type="EMBL" id="LVWD01000034">
    <property type="protein sequence ID" value="OAD40116.1"/>
    <property type="molecule type" value="Genomic_DNA"/>
</dbReference>
<accession>A0A167H0Y4</accession>
<dbReference type="EMBL" id="CP017476">
    <property type="protein sequence ID" value="AOW12931.1"/>
    <property type="molecule type" value="Genomic_DNA"/>
</dbReference>
<evidence type="ECO:0000313" key="3">
    <source>
        <dbReference type="EMBL" id="OAD40116.1"/>
    </source>
</evidence>
<dbReference type="Pfam" id="PF07963">
    <property type="entry name" value="N_methyl"/>
    <property type="match status" value="1"/>
</dbReference>
<proteinExistence type="predicted"/>
<dbReference type="STRING" id="1763535.LPB072_08820"/>
<feature type="transmembrane region" description="Helical" evidence="1">
    <location>
        <begin position="30"/>
        <end position="52"/>
    </location>
</feature>
<evidence type="ECO:0000313" key="5">
    <source>
        <dbReference type="Proteomes" id="UP000185680"/>
    </source>
</evidence>
<dbReference type="NCBIfam" id="TIGR02523">
    <property type="entry name" value="type_IV_pilV"/>
    <property type="match status" value="1"/>
</dbReference>
<protein>
    <submittedName>
        <fullName evidence="2">Type IV pilus modification protein PilV</fullName>
    </submittedName>
</protein>
<organism evidence="2 5">
    <name type="scientific">Hydrogenophaga crassostreae</name>
    <dbReference type="NCBI Taxonomy" id="1763535"/>
    <lineage>
        <taxon>Bacteria</taxon>
        <taxon>Pseudomonadati</taxon>
        <taxon>Pseudomonadota</taxon>
        <taxon>Betaproteobacteria</taxon>
        <taxon>Burkholderiales</taxon>
        <taxon>Comamonadaceae</taxon>
        <taxon>Hydrogenophaga</taxon>
    </lineage>
</organism>
<dbReference type="InterPro" id="IPR013362">
    <property type="entry name" value="Pilus_4_PilV"/>
</dbReference>
<name>A0A167H0Y4_9BURK</name>
<dbReference type="AlphaFoldDB" id="A0A167H0Y4"/>
<reference evidence="2 5" key="2">
    <citation type="submission" date="2016-10" db="EMBL/GenBank/DDBJ databases">
        <title>Hydorgenophaga sp. LPB0072 isolated from gastropod.</title>
        <authorList>
            <person name="Kim E."/>
            <person name="Yi H."/>
        </authorList>
    </citation>
    <scope>NUCLEOTIDE SEQUENCE [LARGE SCALE GENOMIC DNA]</scope>
    <source>
        <strain evidence="2 5">LPB0072</strain>
    </source>
</reference>
<evidence type="ECO:0000313" key="2">
    <source>
        <dbReference type="EMBL" id="AOW12931.1"/>
    </source>
</evidence>
<dbReference type="RefSeq" id="WP_066094305.1">
    <property type="nucleotide sequence ID" value="NZ_CP017476.1"/>
</dbReference>
<keyword evidence="1" id="KW-1133">Transmembrane helix</keyword>
<keyword evidence="4" id="KW-1185">Reference proteome</keyword>
<dbReference type="Proteomes" id="UP000185680">
    <property type="component" value="Chromosome"/>
</dbReference>
<dbReference type="OrthoDB" id="8847138at2"/>
<dbReference type="KEGG" id="hyl:LPB072_08820"/>
<keyword evidence="1" id="KW-0812">Transmembrane</keyword>
<keyword evidence="1" id="KW-0472">Membrane</keyword>
<gene>
    <name evidence="2" type="ORF">LPB072_08820</name>
    <name evidence="3" type="ORF">LPB72_18315</name>
</gene>
<evidence type="ECO:0000256" key="1">
    <source>
        <dbReference type="SAM" id="Phobius"/>
    </source>
</evidence>
<sequence length="205" mass="21102">MTNAPVKARSPSASAPQASLRQSGSSLIEVLVAILLVSVGLLGIAGLSGATFSYNKTSQLRLTGLALVNDYADRARVNVYGYDLGNYNIALSATAPTGTPSYLPNVATDTDAAAAAAAANVAQFDRQDFLNAVASRLPGGDAVVVSSPTAAARDMDVWILWTDPQATAGVGFAGSLFEAGQGNCPSTLTTAEQAIYSCMYFKVDL</sequence>
<dbReference type="InterPro" id="IPR012902">
    <property type="entry name" value="N_methyl_site"/>
</dbReference>